<evidence type="ECO:0000259" key="1">
    <source>
        <dbReference type="Pfam" id="PF07238"/>
    </source>
</evidence>
<feature type="domain" description="Type III secretion system flagellar brake protein YcgR PilZN" evidence="2">
    <location>
        <begin position="7"/>
        <end position="86"/>
    </location>
</feature>
<keyword evidence="3" id="KW-0808">Transferase</keyword>
<dbReference type="Gene3D" id="2.40.10.220">
    <property type="entry name" value="predicted glycosyltransferase like domains"/>
    <property type="match status" value="1"/>
</dbReference>
<gene>
    <name evidence="3" type="ORF">CTER_4630</name>
</gene>
<dbReference type="Pfam" id="PF12945">
    <property type="entry name" value="PilZNR"/>
    <property type="match status" value="1"/>
</dbReference>
<dbReference type="EMBL" id="AORV01000065">
    <property type="protein sequence ID" value="EMS69567.1"/>
    <property type="molecule type" value="Genomic_DNA"/>
</dbReference>
<organism evidence="3 4">
    <name type="scientific">Ruminiclostridium cellobioparum subsp. termitidis CT1112</name>
    <dbReference type="NCBI Taxonomy" id="1195236"/>
    <lineage>
        <taxon>Bacteria</taxon>
        <taxon>Bacillati</taxon>
        <taxon>Bacillota</taxon>
        <taxon>Clostridia</taxon>
        <taxon>Eubacteriales</taxon>
        <taxon>Oscillospiraceae</taxon>
        <taxon>Ruminiclostridium</taxon>
    </lineage>
</organism>
<feature type="domain" description="PilZ" evidence="1">
    <location>
        <begin position="105"/>
        <end position="222"/>
    </location>
</feature>
<dbReference type="RefSeq" id="WP_004629827.1">
    <property type="nucleotide sequence ID" value="NZ_AORV01000065.1"/>
</dbReference>
<dbReference type="InterPro" id="IPR009926">
    <property type="entry name" value="T3SS_YcgR_PilZN"/>
</dbReference>
<accession>S0FFU3</accession>
<evidence type="ECO:0000313" key="3">
    <source>
        <dbReference type="EMBL" id="EMS69567.1"/>
    </source>
</evidence>
<sequence length="237" mass="27314">MNAKDIKVGTKLEVEIPEYDRKADESTTSYISQLADVIDDKTICIVSPMSEGRLKFLSRNLTIIIYYLNERQELLYFKGQVKGHRKSGALDVFDVEIVSEFNKIQRRRFYRLDVVLNCLYRVIDHQPISTDNYQFDDLSNTELTTAYTKNISGSGFCMILEEPLNSGAVLDISIDLEGSATIRVFAQVIRNSSEKNKKFEAGMHYIKISPRDSDVLTRYIFEKQRQILKNTMQAKLK</sequence>
<dbReference type="GO" id="GO:0016740">
    <property type="term" value="F:transferase activity"/>
    <property type="evidence" value="ECO:0007669"/>
    <property type="project" value="UniProtKB-KW"/>
</dbReference>
<proteinExistence type="predicted"/>
<dbReference type="GO" id="GO:0035438">
    <property type="term" value="F:cyclic-di-GMP binding"/>
    <property type="evidence" value="ECO:0007669"/>
    <property type="project" value="InterPro"/>
</dbReference>
<comment type="caution">
    <text evidence="3">The sequence shown here is derived from an EMBL/GenBank/DDBJ whole genome shotgun (WGS) entry which is preliminary data.</text>
</comment>
<keyword evidence="4" id="KW-1185">Reference proteome</keyword>
<dbReference type="Proteomes" id="UP000014155">
    <property type="component" value="Unassembled WGS sequence"/>
</dbReference>
<reference evidence="3 4" key="1">
    <citation type="journal article" date="2013" name="Genome Announc.">
        <title>Draft Genome Sequence of the Cellulolytic, Mesophilic, Anaerobic Bacterium Clostridium termitidis Strain CT1112 (DSM 5398).</title>
        <authorList>
            <person name="Lal S."/>
            <person name="Ramachandran U."/>
            <person name="Zhang X."/>
            <person name="Munir R."/>
            <person name="Sparling R."/>
            <person name="Levin D.B."/>
        </authorList>
    </citation>
    <scope>NUCLEOTIDE SEQUENCE [LARGE SCALE GENOMIC DNA]</scope>
    <source>
        <strain evidence="3 4">CT1112</strain>
    </source>
</reference>
<protein>
    <submittedName>
        <fullName evidence="3">Putative glycosyltransferase</fullName>
    </submittedName>
</protein>
<evidence type="ECO:0000259" key="2">
    <source>
        <dbReference type="Pfam" id="PF12945"/>
    </source>
</evidence>
<dbReference type="eggNOG" id="COG5581">
    <property type="taxonomic scope" value="Bacteria"/>
</dbReference>
<dbReference type="InterPro" id="IPR009875">
    <property type="entry name" value="PilZ_domain"/>
</dbReference>
<dbReference type="Pfam" id="PF07238">
    <property type="entry name" value="PilZ"/>
    <property type="match status" value="1"/>
</dbReference>
<name>S0FFU3_RUMCE</name>
<evidence type="ECO:0000313" key="4">
    <source>
        <dbReference type="Proteomes" id="UP000014155"/>
    </source>
</evidence>
<dbReference type="AlphaFoldDB" id="S0FFU3"/>
<dbReference type="PATRIC" id="fig|1195236.3.peg.4812"/>
<dbReference type="STRING" id="1195236.CTER_4630"/>